<keyword evidence="2" id="KW-1185">Reference proteome</keyword>
<organism evidence="1 2">
    <name type="scientific">Prorocentrum cordatum</name>
    <dbReference type="NCBI Taxonomy" id="2364126"/>
    <lineage>
        <taxon>Eukaryota</taxon>
        <taxon>Sar</taxon>
        <taxon>Alveolata</taxon>
        <taxon>Dinophyceae</taxon>
        <taxon>Prorocentrales</taxon>
        <taxon>Prorocentraceae</taxon>
        <taxon>Prorocentrum</taxon>
    </lineage>
</organism>
<evidence type="ECO:0008006" key="3">
    <source>
        <dbReference type="Google" id="ProtNLM"/>
    </source>
</evidence>
<proteinExistence type="predicted"/>
<reference evidence="1" key="1">
    <citation type="submission" date="2023-10" db="EMBL/GenBank/DDBJ databases">
        <authorList>
            <person name="Chen Y."/>
            <person name="Shah S."/>
            <person name="Dougan E. K."/>
            <person name="Thang M."/>
            <person name="Chan C."/>
        </authorList>
    </citation>
    <scope>NUCLEOTIDE SEQUENCE [LARGE SCALE GENOMIC DNA]</scope>
</reference>
<gene>
    <name evidence="1" type="ORF">PCOR1329_LOCUS57782</name>
</gene>
<protein>
    <recommendedName>
        <fullName evidence="3">RNA-dependent RNA polymerase</fullName>
    </recommendedName>
</protein>
<dbReference type="Proteomes" id="UP001189429">
    <property type="component" value="Unassembled WGS sequence"/>
</dbReference>
<accession>A0ABN9VGE2</accession>
<evidence type="ECO:0000313" key="2">
    <source>
        <dbReference type="Proteomes" id="UP001189429"/>
    </source>
</evidence>
<name>A0ABN9VGE2_9DINO</name>
<comment type="caution">
    <text evidence="1">The sequence shown here is derived from an EMBL/GenBank/DDBJ whole genome shotgun (WGS) entry which is preliminary data.</text>
</comment>
<sequence length="1256" mass="137345">MDRRSDEVTWAPNELGGVGGISPCGPGGEQTWAALPVVRDAVAAAPLPKERLAPREAVPALLRAGARCGDSECAGNIAPFGSAPVSLPSRDLVGVNIYKVSPRAASHMFTRLRDTILFSDEEYALRIKNEGLPNLHFDPVLEAHPAMWEGLWRELRDGGLDYFHELRIDKELSQHFALPPVRASAAEPDEFIYPALRWSSHGAPPPVLDVGAAHLAYVDNFGVVGSDEKEVRELHRQALTGARQAGWQVHGVEQVSTSMDIVGRHFDGQRQVVAWRFYAGLHAPVRRSRCTGRETWALRGHLCFAFLLWRPCQSRLVAPAFAESAGEGAQSIWHSVKRKLLIAAAIRCLVYAGLGPGWLDQVVATDASQTCLGARAAEWAPATRAEGSIRIRTASIARCLVDRGGNLVYDGGGHAWLSYDDFPDMQTFAATEAKWAVVAKRPCGGHEGAILVKEARGVKLGFQYIVRCGRWRHSKVLMLVDNAGLVLALQKGRCRGPALHGQLRQTAALQLATGLRAQRRWIPSEAPGGGGSAASWETGLARLGAAAAERAQGQDYPNYLVSRWLAEIASHNFDEAGCRSVLSQPRGHLDYSWRVEDFLESARRHDLRVTTLDCLGEALLEWADQAYLDGRKKHDGEKLEAAVLHFDPNLKRPNTKPLARFERSLKARGRRRPALGRLPPPYPTVCGLAMAPHLMGRTDVAVAVLNWSLIFGPLDDNGDPTKTGVCDDNATLDHDNLQFLGYFFEQNRSGKQPEDQLWAFSQAELGKLIAKAVKFCHLEKIGIVSYRLRHAGPSWDVITGRRSQLEVQRRGRWASISPLIRCEKSSKVDAMLVELPPDAQEYLRLCCSHLGDSSSAGSEDPDRLAGKRWVREKDEISRRRGPALRFAEFAAGEIWTSLTIMDGGGAAAPGGALIVEGVLHFVGPPLKMMVRPDFRIITGPGPVSYSVDPEVRALPLKLGELESSLPDASAAGELKATACVSESIRLAAHMVKLGILARIDDASRVFTVDGAPVAQGAFAVSKKGKPGNEQARITLFIVTMIPTNSYLKAICEDLGTLTPQGRRFWSSDDQKGAFFLWEAPEAWQAYVVPGEKVPGHMVWAPERAWTHGLAPGQCRPPWCDDPAFDQRGPDGGDPAGGCLAKHYLAVSGKGGCNMRLDVGAPHRVRAWPRAAVQVQSRRWKVALSYVRQGREDGRIKFFGAGGRPQFDQVEIAKEPEDARAVRQWSALCLACQFYPMGVHAATDDNPADLPCCRNAL</sequence>
<dbReference type="EMBL" id="CAUYUJ010017153">
    <property type="protein sequence ID" value="CAK0872258.1"/>
    <property type="molecule type" value="Genomic_DNA"/>
</dbReference>
<evidence type="ECO:0000313" key="1">
    <source>
        <dbReference type="EMBL" id="CAK0872258.1"/>
    </source>
</evidence>